<evidence type="ECO:0000313" key="1">
    <source>
        <dbReference type="EMBL" id="JAD50852.1"/>
    </source>
</evidence>
<reference evidence="1" key="1">
    <citation type="submission" date="2014-09" db="EMBL/GenBank/DDBJ databases">
        <authorList>
            <person name="Magalhaes I.L.F."/>
            <person name="Oliveira U."/>
            <person name="Santos F.R."/>
            <person name="Vidigal T.H.D.A."/>
            <person name="Brescovit A.D."/>
            <person name="Santos A.J."/>
        </authorList>
    </citation>
    <scope>NUCLEOTIDE SEQUENCE</scope>
    <source>
        <tissue evidence="1">Shoot tissue taken approximately 20 cm above the soil surface</tissue>
    </source>
</reference>
<proteinExistence type="predicted"/>
<name>A0A0A9AUR5_ARUDO</name>
<organism evidence="1">
    <name type="scientific">Arundo donax</name>
    <name type="common">Giant reed</name>
    <name type="synonym">Donax arundinaceus</name>
    <dbReference type="NCBI Taxonomy" id="35708"/>
    <lineage>
        <taxon>Eukaryota</taxon>
        <taxon>Viridiplantae</taxon>
        <taxon>Streptophyta</taxon>
        <taxon>Embryophyta</taxon>
        <taxon>Tracheophyta</taxon>
        <taxon>Spermatophyta</taxon>
        <taxon>Magnoliopsida</taxon>
        <taxon>Liliopsida</taxon>
        <taxon>Poales</taxon>
        <taxon>Poaceae</taxon>
        <taxon>PACMAD clade</taxon>
        <taxon>Arundinoideae</taxon>
        <taxon>Arundineae</taxon>
        <taxon>Arundo</taxon>
    </lineage>
</organism>
<dbReference type="EMBL" id="GBRH01247043">
    <property type="protein sequence ID" value="JAD50852.1"/>
    <property type="molecule type" value="Transcribed_RNA"/>
</dbReference>
<accession>A0A0A9AUR5</accession>
<protein>
    <submittedName>
        <fullName evidence="1">Uncharacterized protein</fullName>
    </submittedName>
</protein>
<sequence length="14" mass="1658">MRLAQVHQGCCKHF</sequence>
<reference evidence="1" key="2">
    <citation type="journal article" date="2015" name="Data Brief">
        <title>Shoot transcriptome of the giant reed, Arundo donax.</title>
        <authorList>
            <person name="Barrero R.A."/>
            <person name="Guerrero F.D."/>
            <person name="Moolhuijzen P."/>
            <person name="Goolsby J.A."/>
            <person name="Tidwell J."/>
            <person name="Bellgard S.E."/>
            <person name="Bellgard M.I."/>
        </authorList>
    </citation>
    <scope>NUCLEOTIDE SEQUENCE</scope>
    <source>
        <tissue evidence="1">Shoot tissue taken approximately 20 cm above the soil surface</tissue>
    </source>
</reference>